<sequence length="183" mass="20865">MPRRAHSLSSTQGYSWTLEKWEGLSNFIESIWVEKNRDFHVWTFVNNVQQTSNITPNISRGLTTPFHERREMYSFCMPSSSASPERKALLAGVELEATQRSRQATQPLGHNGWGACPWKWRVYASVIQPSPSFPWMGLTQVHTPVHAVTWLSPARARAPKRASECGATRRDAHVSQCLRCTHF</sequence>
<dbReference type="Proteomes" id="UP000298030">
    <property type="component" value="Unassembled WGS sequence"/>
</dbReference>
<dbReference type="AlphaFoldDB" id="A0A4Y7TBY0"/>
<keyword evidence="2" id="KW-1185">Reference proteome</keyword>
<evidence type="ECO:0000313" key="1">
    <source>
        <dbReference type="EMBL" id="TEB31072.1"/>
    </source>
</evidence>
<dbReference type="EMBL" id="QPFP01000020">
    <property type="protein sequence ID" value="TEB31072.1"/>
    <property type="molecule type" value="Genomic_DNA"/>
</dbReference>
<accession>A0A4Y7TBY0</accession>
<protein>
    <submittedName>
        <fullName evidence="1">Uncharacterized protein</fullName>
    </submittedName>
</protein>
<proteinExistence type="predicted"/>
<comment type="caution">
    <text evidence="1">The sequence shown here is derived from an EMBL/GenBank/DDBJ whole genome shotgun (WGS) entry which is preliminary data.</text>
</comment>
<organism evidence="1 2">
    <name type="scientific">Coprinellus micaceus</name>
    <name type="common">Glistening ink-cap mushroom</name>
    <name type="synonym">Coprinus micaceus</name>
    <dbReference type="NCBI Taxonomy" id="71717"/>
    <lineage>
        <taxon>Eukaryota</taxon>
        <taxon>Fungi</taxon>
        <taxon>Dikarya</taxon>
        <taxon>Basidiomycota</taxon>
        <taxon>Agaricomycotina</taxon>
        <taxon>Agaricomycetes</taxon>
        <taxon>Agaricomycetidae</taxon>
        <taxon>Agaricales</taxon>
        <taxon>Agaricineae</taxon>
        <taxon>Psathyrellaceae</taxon>
        <taxon>Coprinellus</taxon>
    </lineage>
</organism>
<name>A0A4Y7TBY0_COPMI</name>
<gene>
    <name evidence="1" type="ORF">FA13DRAFT_479404</name>
</gene>
<evidence type="ECO:0000313" key="2">
    <source>
        <dbReference type="Proteomes" id="UP000298030"/>
    </source>
</evidence>
<reference evidence="1 2" key="1">
    <citation type="journal article" date="2019" name="Nat. Ecol. Evol.">
        <title>Megaphylogeny resolves global patterns of mushroom evolution.</title>
        <authorList>
            <person name="Varga T."/>
            <person name="Krizsan K."/>
            <person name="Foldi C."/>
            <person name="Dima B."/>
            <person name="Sanchez-Garcia M."/>
            <person name="Sanchez-Ramirez S."/>
            <person name="Szollosi G.J."/>
            <person name="Szarkandi J.G."/>
            <person name="Papp V."/>
            <person name="Albert L."/>
            <person name="Andreopoulos W."/>
            <person name="Angelini C."/>
            <person name="Antonin V."/>
            <person name="Barry K.W."/>
            <person name="Bougher N.L."/>
            <person name="Buchanan P."/>
            <person name="Buyck B."/>
            <person name="Bense V."/>
            <person name="Catcheside P."/>
            <person name="Chovatia M."/>
            <person name="Cooper J."/>
            <person name="Damon W."/>
            <person name="Desjardin D."/>
            <person name="Finy P."/>
            <person name="Geml J."/>
            <person name="Haridas S."/>
            <person name="Hughes K."/>
            <person name="Justo A."/>
            <person name="Karasinski D."/>
            <person name="Kautmanova I."/>
            <person name="Kiss B."/>
            <person name="Kocsube S."/>
            <person name="Kotiranta H."/>
            <person name="LaButti K.M."/>
            <person name="Lechner B.E."/>
            <person name="Liimatainen K."/>
            <person name="Lipzen A."/>
            <person name="Lukacs Z."/>
            <person name="Mihaltcheva S."/>
            <person name="Morgado L.N."/>
            <person name="Niskanen T."/>
            <person name="Noordeloos M.E."/>
            <person name="Ohm R.A."/>
            <person name="Ortiz-Santana B."/>
            <person name="Ovrebo C."/>
            <person name="Racz N."/>
            <person name="Riley R."/>
            <person name="Savchenko A."/>
            <person name="Shiryaev A."/>
            <person name="Soop K."/>
            <person name="Spirin V."/>
            <person name="Szebenyi C."/>
            <person name="Tomsovsky M."/>
            <person name="Tulloss R.E."/>
            <person name="Uehling J."/>
            <person name="Grigoriev I.V."/>
            <person name="Vagvolgyi C."/>
            <person name="Papp T."/>
            <person name="Martin F.M."/>
            <person name="Miettinen O."/>
            <person name="Hibbett D.S."/>
            <person name="Nagy L.G."/>
        </authorList>
    </citation>
    <scope>NUCLEOTIDE SEQUENCE [LARGE SCALE GENOMIC DNA]</scope>
    <source>
        <strain evidence="1 2">FP101781</strain>
    </source>
</reference>